<evidence type="ECO:0000256" key="5">
    <source>
        <dbReference type="SAM" id="MobiDB-lite"/>
    </source>
</evidence>
<feature type="region of interest" description="Disordered" evidence="5">
    <location>
        <begin position="500"/>
        <end position="530"/>
    </location>
</feature>
<dbReference type="GeneID" id="24440154"/>
<dbReference type="SUPFAM" id="SSF56112">
    <property type="entry name" value="Protein kinase-like (PK-like)"/>
    <property type="match status" value="1"/>
</dbReference>
<gene>
    <name evidence="7" type="ORF">TTHERM_000676940</name>
</gene>
<evidence type="ECO:0000256" key="2">
    <source>
        <dbReference type="ARBA" id="ARBA00022741"/>
    </source>
</evidence>
<evidence type="ECO:0000313" key="8">
    <source>
        <dbReference type="Proteomes" id="UP000009168"/>
    </source>
</evidence>
<protein>
    <submittedName>
        <fullName evidence="7">Kinase domain protein</fullName>
    </submittedName>
</protein>
<dbReference type="PANTHER" id="PTHR43671">
    <property type="entry name" value="SERINE/THREONINE-PROTEIN KINASE NEK"/>
    <property type="match status" value="1"/>
</dbReference>
<name>W7WVY8_TETTS</name>
<dbReference type="InterPro" id="IPR008266">
    <property type="entry name" value="Tyr_kinase_AS"/>
</dbReference>
<dbReference type="EMBL" id="GG662216">
    <property type="protein sequence ID" value="EWS70985.1"/>
    <property type="molecule type" value="Genomic_DNA"/>
</dbReference>
<dbReference type="Proteomes" id="UP000009168">
    <property type="component" value="Unassembled WGS sequence"/>
</dbReference>
<dbReference type="GO" id="GO:0004674">
    <property type="term" value="F:protein serine/threonine kinase activity"/>
    <property type="evidence" value="ECO:0007669"/>
    <property type="project" value="TreeGrafter"/>
</dbReference>
<dbReference type="PROSITE" id="PS00109">
    <property type="entry name" value="PROTEIN_KINASE_TYR"/>
    <property type="match status" value="1"/>
</dbReference>
<dbReference type="InParanoid" id="W7WVY8"/>
<dbReference type="OrthoDB" id="290533at2759"/>
<dbReference type="GO" id="GO:0005524">
    <property type="term" value="F:ATP binding"/>
    <property type="evidence" value="ECO:0007669"/>
    <property type="project" value="UniProtKB-KW"/>
</dbReference>
<keyword evidence="8" id="KW-1185">Reference proteome</keyword>
<dbReference type="PANTHER" id="PTHR43671:SF106">
    <property type="entry name" value="NIMA-LIKE KINASE"/>
    <property type="match status" value="1"/>
</dbReference>
<dbReference type="KEGG" id="tet:TTHERM_000676940"/>
<dbReference type="Pfam" id="PF00069">
    <property type="entry name" value="Pkinase"/>
    <property type="match status" value="1"/>
</dbReference>
<evidence type="ECO:0000313" key="7">
    <source>
        <dbReference type="EMBL" id="EWS70985.1"/>
    </source>
</evidence>
<feature type="domain" description="Protein kinase" evidence="6">
    <location>
        <begin position="68"/>
        <end position="341"/>
    </location>
</feature>
<dbReference type="RefSeq" id="XP_012656469.1">
    <property type="nucleotide sequence ID" value="XM_012801015.1"/>
</dbReference>
<evidence type="ECO:0000256" key="4">
    <source>
        <dbReference type="ARBA" id="ARBA00022840"/>
    </source>
</evidence>
<organism evidence="7 8">
    <name type="scientific">Tetrahymena thermophila (strain SB210)</name>
    <dbReference type="NCBI Taxonomy" id="312017"/>
    <lineage>
        <taxon>Eukaryota</taxon>
        <taxon>Sar</taxon>
        <taxon>Alveolata</taxon>
        <taxon>Ciliophora</taxon>
        <taxon>Intramacronucleata</taxon>
        <taxon>Oligohymenophorea</taxon>
        <taxon>Hymenostomatida</taxon>
        <taxon>Tetrahymenina</taxon>
        <taxon>Tetrahymenidae</taxon>
        <taxon>Tetrahymena</taxon>
    </lineage>
</organism>
<dbReference type="AlphaFoldDB" id="W7WVY8"/>
<keyword evidence="3 7" id="KW-0418">Kinase</keyword>
<dbReference type="STRING" id="312017.W7WVY8"/>
<keyword evidence="2" id="KW-0547">Nucleotide-binding</keyword>
<dbReference type="InterPro" id="IPR050660">
    <property type="entry name" value="NEK_Ser/Thr_kinase"/>
</dbReference>
<reference evidence="8" key="1">
    <citation type="journal article" date="2006" name="PLoS Biol.">
        <title>Macronuclear genome sequence of the ciliate Tetrahymena thermophila, a model eukaryote.</title>
        <authorList>
            <person name="Eisen J.A."/>
            <person name="Coyne R.S."/>
            <person name="Wu M."/>
            <person name="Wu D."/>
            <person name="Thiagarajan M."/>
            <person name="Wortman J.R."/>
            <person name="Badger J.H."/>
            <person name="Ren Q."/>
            <person name="Amedeo P."/>
            <person name="Jones K.M."/>
            <person name="Tallon L.J."/>
            <person name="Delcher A.L."/>
            <person name="Salzberg S.L."/>
            <person name="Silva J.C."/>
            <person name="Haas B.J."/>
            <person name="Majoros W.H."/>
            <person name="Farzad M."/>
            <person name="Carlton J.M."/>
            <person name="Smith R.K. Jr."/>
            <person name="Garg J."/>
            <person name="Pearlman R.E."/>
            <person name="Karrer K.M."/>
            <person name="Sun L."/>
            <person name="Manning G."/>
            <person name="Elde N.C."/>
            <person name="Turkewitz A.P."/>
            <person name="Asai D.J."/>
            <person name="Wilkes D.E."/>
            <person name="Wang Y."/>
            <person name="Cai H."/>
            <person name="Collins K."/>
            <person name="Stewart B.A."/>
            <person name="Lee S.R."/>
            <person name="Wilamowska K."/>
            <person name="Weinberg Z."/>
            <person name="Ruzzo W.L."/>
            <person name="Wloga D."/>
            <person name="Gaertig J."/>
            <person name="Frankel J."/>
            <person name="Tsao C.-C."/>
            <person name="Gorovsky M.A."/>
            <person name="Keeling P.J."/>
            <person name="Waller R.F."/>
            <person name="Patron N.J."/>
            <person name="Cherry J.M."/>
            <person name="Stover N.A."/>
            <person name="Krieger C.J."/>
            <person name="del Toro C."/>
            <person name="Ryder H.F."/>
            <person name="Williamson S.C."/>
            <person name="Barbeau R.A."/>
            <person name="Hamilton E.P."/>
            <person name="Orias E."/>
        </authorList>
    </citation>
    <scope>NUCLEOTIDE SEQUENCE [LARGE SCALE GENOMIC DNA]</scope>
    <source>
        <strain evidence="8">SB210</strain>
    </source>
</reference>
<dbReference type="PROSITE" id="PS50011">
    <property type="entry name" value="PROTEIN_KINASE_DOM"/>
    <property type="match status" value="1"/>
</dbReference>
<feature type="compositionally biased region" description="Low complexity" evidence="5">
    <location>
        <begin position="506"/>
        <end position="528"/>
    </location>
</feature>
<keyword evidence="4" id="KW-0067">ATP-binding</keyword>
<dbReference type="InterPro" id="IPR011009">
    <property type="entry name" value="Kinase-like_dom_sf"/>
</dbReference>
<accession>W7WVY8</accession>
<proteinExistence type="predicted"/>
<evidence type="ECO:0000259" key="6">
    <source>
        <dbReference type="PROSITE" id="PS50011"/>
    </source>
</evidence>
<dbReference type="Gene3D" id="1.10.510.10">
    <property type="entry name" value="Transferase(Phosphotransferase) domain 1"/>
    <property type="match status" value="1"/>
</dbReference>
<keyword evidence="1" id="KW-0808">Transferase</keyword>
<sequence length="637" mass="73659">MFANNQIRLLTINYQINLLKAKKKNYLFKVKEQQINTSKKGKQKKKMGNETSSSSDTNEFIREFKVKYDFQTEISDKRFGDVYVYKHKMEKRYIGKRGHMCNSAPEYQTYLRSCKQRMNLKHRNILMLYYAHEANEDNICGDFNKITIYFEYYFHDLEKELNRRRENGLEFFSESELWYLLDSLIQACCYFEKNKIYHGDIRPTNILLTPEGQVKIADHGILHADHSNYYKMLSRREKCYLSPILVRSLGVGEFKPFHDHWKSDVYSLGMTLLEAASLCPPLCAYDFENYQISHPILEELLNQCRAKYSDFFVNVIRDMLLDDENTRPSFENLRALLLPFQNSIQSNQQLQRNSVVYQNPILVPVQLQQSQAYMQPQQQIIQLPQQVQQQQSNQQFQAQNSVVTFVQQPLSQTGTSSVTAFQAQDGSVSQQQMPLQMSNSPFQPQVMTLQYQNGGAASFGSPQQSIIQYPVQRLVSQQPMQIQQQQVQLQQQTQLSPQLGASANTPQLQSQSPTLYQQQQQAQPQLAADNESDITKKVNEAIAKSQQTYKRHQEAFQNQNVGGQSPSQVITNGNNQGFNMNSQLPIQQQYIPQQYVQAQQQFGGASPQGFIQQPINGGFYQGFGLQQQPQQIAFQQQ</sequence>
<dbReference type="InterPro" id="IPR000719">
    <property type="entry name" value="Prot_kinase_dom"/>
</dbReference>
<evidence type="ECO:0000256" key="3">
    <source>
        <dbReference type="ARBA" id="ARBA00022777"/>
    </source>
</evidence>
<evidence type="ECO:0000256" key="1">
    <source>
        <dbReference type="ARBA" id="ARBA00022679"/>
    </source>
</evidence>